<dbReference type="FunFam" id="1.10.510.10:FF:000590">
    <property type="entry name" value="PR5-like receptor kinase"/>
    <property type="match status" value="1"/>
</dbReference>
<evidence type="ECO:0000256" key="1">
    <source>
        <dbReference type="ARBA" id="ARBA00004479"/>
    </source>
</evidence>
<reference evidence="17" key="1">
    <citation type="submission" date="2020-07" db="EMBL/GenBank/DDBJ databases">
        <authorList>
            <person name="Lin J."/>
        </authorList>
    </citation>
    <scope>NUCLEOTIDE SEQUENCE</scope>
</reference>
<proteinExistence type="predicted"/>
<evidence type="ECO:0000256" key="2">
    <source>
        <dbReference type="ARBA" id="ARBA00022527"/>
    </source>
</evidence>
<dbReference type="InterPro" id="IPR008271">
    <property type="entry name" value="Ser/Thr_kinase_AS"/>
</dbReference>
<dbReference type="InterPro" id="IPR011009">
    <property type="entry name" value="Kinase-like_dom_sf"/>
</dbReference>
<dbReference type="InterPro" id="IPR000719">
    <property type="entry name" value="Prot_kinase_dom"/>
</dbReference>
<feature type="compositionally biased region" description="Acidic residues" evidence="13">
    <location>
        <begin position="535"/>
        <end position="548"/>
    </location>
</feature>
<dbReference type="GO" id="GO:0016020">
    <property type="term" value="C:membrane"/>
    <property type="evidence" value="ECO:0007669"/>
    <property type="project" value="UniProtKB-SubCell"/>
</dbReference>
<evidence type="ECO:0000259" key="16">
    <source>
        <dbReference type="PROSITE" id="PS50011"/>
    </source>
</evidence>
<keyword evidence="3" id="KW-0808">Transferase</keyword>
<evidence type="ECO:0000256" key="8">
    <source>
        <dbReference type="ARBA" id="ARBA00022840"/>
    </source>
</evidence>
<keyword evidence="6 12" id="KW-0547">Nucleotide-binding</keyword>
<evidence type="ECO:0000313" key="17">
    <source>
        <dbReference type="EMBL" id="CAD1823722.1"/>
    </source>
</evidence>
<keyword evidence="8 12" id="KW-0067">ATP-binding</keyword>
<organism evidence="17">
    <name type="scientific">Ananas comosus var. bracteatus</name>
    <name type="common">red pineapple</name>
    <dbReference type="NCBI Taxonomy" id="296719"/>
    <lineage>
        <taxon>Eukaryota</taxon>
        <taxon>Viridiplantae</taxon>
        <taxon>Streptophyta</taxon>
        <taxon>Embryophyta</taxon>
        <taxon>Tracheophyta</taxon>
        <taxon>Spermatophyta</taxon>
        <taxon>Magnoliopsida</taxon>
        <taxon>Liliopsida</taxon>
        <taxon>Poales</taxon>
        <taxon>Bromeliaceae</taxon>
        <taxon>Bromelioideae</taxon>
        <taxon>Ananas</taxon>
    </lineage>
</organism>
<name>A0A6V7NYP3_ANACO</name>
<feature type="signal peptide" evidence="15">
    <location>
        <begin position="1"/>
        <end position="24"/>
    </location>
</feature>
<feature type="chain" id="PRO_5027965445" description="Protein kinase domain-containing protein" evidence="15">
    <location>
        <begin position="25"/>
        <end position="556"/>
    </location>
</feature>
<keyword evidence="10 14" id="KW-0472">Membrane</keyword>
<dbReference type="PROSITE" id="PS00108">
    <property type="entry name" value="PROTEIN_KINASE_ST"/>
    <property type="match status" value="1"/>
</dbReference>
<dbReference type="SMART" id="SM00220">
    <property type="entry name" value="S_TKc"/>
    <property type="match status" value="1"/>
</dbReference>
<evidence type="ECO:0000256" key="14">
    <source>
        <dbReference type="SAM" id="Phobius"/>
    </source>
</evidence>
<feature type="domain" description="Protein kinase" evidence="16">
    <location>
        <begin position="190"/>
        <end position="500"/>
    </location>
</feature>
<feature type="region of interest" description="Disordered" evidence="13">
    <location>
        <begin position="496"/>
        <end position="521"/>
    </location>
</feature>
<keyword evidence="2" id="KW-0723">Serine/threonine-protein kinase</keyword>
<dbReference type="EMBL" id="LR862143">
    <property type="protein sequence ID" value="CAD1823722.1"/>
    <property type="molecule type" value="Genomic_DNA"/>
</dbReference>
<dbReference type="FunFam" id="3.30.200.20:FF:000178">
    <property type="entry name" value="serine/threonine-protein kinase PBS1-like"/>
    <property type="match status" value="1"/>
</dbReference>
<dbReference type="InterPro" id="IPR045874">
    <property type="entry name" value="LRK10/LRL21-25-like"/>
</dbReference>
<accession>A0A6V7NYP3</accession>
<evidence type="ECO:0000256" key="10">
    <source>
        <dbReference type="ARBA" id="ARBA00023136"/>
    </source>
</evidence>
<gene>
    <name evidence="17" type="ORF">CB5_LOCUS6933</name>
</gene>
<evidence type="ECO:0000256" key="12">
    <source>
        <dbReference type="PROSITE-ProRule" id="PRU10141"/>
    </source>
</evidence>
<keyword evidence="11" id="KW-0325">Glycoprotein</keyword>
<keyword evidence="4 14" id="KW-0812">Transmembrane</keyword>
<dbReference type="AlphaFoldDB" id="A0A6V7NYP3"/>
<dbReference type="GO" id="GO:0030247">
    <property type="term" value="F:polysaccharide binding"/>
    <property type="evidence" value="ECO:0007669"/>
    <property type="project" value="InterPro"/>
</dbReference>
<keyword evidence="7" id="KW-0418">Kinase</keyword>
<evidence type="ECO:0000256" key="13">
    <source>
        <dbReference type="SAM" id="MobiDB-lite"/>
    </source>
</evidence>
<keyword evidence="5 15" id="KW-0732">Signal</keyword>
<evidence type="ECO:0000256" key="5">
    <source>
        <dbReference type="ARBA" id="ARBA00022729"/>
    </source>
</evidence>
<dbReference type="PANTHER" id="PTHR27009">
    <property type="entry name" value="RUST RESISTANCE KINASE LR10-RELATED"/>
    <property type="match status" value="1"/>
</dbReference>
<dbReference type="InterPro" id="IPR001245">
    <property type="entry name" value="Ser-Thr/Tyr_kinase_cat_dom"/>
</dbReference>
<dbReference type="GO" id="GO:0005524">
    <property type="term" value="F:ATP binding"/>
    <property type="evidence" value="ECO:0007669"/>
    <property type="project" value="UniProtKB-UniRule"/>
</dbReference>
<dbReference type="Gene3D" id="1.10.510.10">
    <property type="entry name" value="Transferase(Phosphotransferase) domain 1"/>
    <property type="match status" value="1"/>
</dbReference>
<dbReference type="InterPro" id="IPR025287">
    <property type="entry name" value="WAK_GUB"/>
</dbReference>
<evidence type="ECO:0000256" key="3">
    <source>
        <dbReference type="ARBA" id="ARBA00022679"/>
    </source>
</evidence>
<dbReference type="Pfam" id="PF07714">
    <property type="entry name" value="PK_Tyr_Ser-Thr"/>
    <property type="match status" value="1"/>
</dbReference>
<dbReference type="PROSITE" id="PS00107">
    <property type="entry name" value="PROTEIN_KINASE_ATP"/>
    <property type="match status" value="1"/>
</dbReference>
<feature type="region of interest" description="Disordered" evidence="13">
    <location>
        <begin position="535"/>
        <end position="556"/>
    </location>
</feature>
<evidence type="ECO:0000256" key="15">
    <source>
        <dbReference type="SAM" id="SignalP"/>
    </source>
</evidence>
<dbReference type="Gene3D" id="3.30.200.20">
    <property type="entry name" value="Phosphorylase Kinase, domain 1"/>
    <property type="match status" value="1"/>
</dbReference>
<protein>
    <recommendedName>
        <fullName evidence="16">Protein kinase domain-containing protein</fullName>
    </recommendedName>
</protein>
<evidence type="ECO:0000256" key="6">
    <source>
        <dbReference type="ARBA" id="ARBA00022741"/>
    </source>
</evidence>
<evidence type="ECO:0000256" key="7">
    <source>
        <dbReference type="ARBA" id="ARBA00022777"/>
    </source>
</evidence>
<dbReference type="Pfam" id="PF13947">
    <property type="entry name" value="GUB_WAK_bind"/>
    <property type="match status" value="1"/>
</dbReference>
<comment type="subcellular location">
    <subcellularLocation>
        <location evidence="1">Membrane</location>
        <topology evidence="1">Single-pass type I membrane protein</topology>
    </subcellularLocation>
</comment>
<evidence type="ECO:0000256" key="4">
    <source>
        <dbReference type="ARBA" id="ARBA00022692"/>
    </source>
</evidence>
<dbReference type="InterPro" id="IPR017441">
    <property type="entry name" value="Protein_kinase_ATP_BS"/>
</dbReference>
<evidence type="ECO:0000256" key="9">
    <source>
        <dbReference type="ARBA" id="ARBA00022989"/>
    </source>
</evidence>
<keyword evidence="9 14" id="KW-1133">Transmembrane helix</keyword>
<dbReference type="PROSITE" id="PS50011">
    <property type="entry name" value="PROTEIN_KINASE_DOM"/>
    <property type="match status" value="1"/>
</dbReference>
<feature type="transmembrane region" description="Helical" evidence="14">
    <location>
        <begin position="125"/>
        <end position="148"/>
    </location>
</feature>
<feature type="binding site" evidence="12">
    <location>
        <position position="218"/>
    </location>
    <ligand>
        <name>ATP</name>
        <dbReference type="ChEBI" id="CHEBI:30616"/>
    </ligand>
</feature>
<dbReference type="GO" id="GO:0004674">
    <property type="term" value="F:protein serine/threonine kinase activity"/>
    <property type="evidence" value="ECO:0007669"/>
    <property type="project" value="UniProtKB-KW"/>
</dbReference>
<evidence type="ECO:0000256" key="11">
    <source>
        <dbReference type="ARBA" id="ARBA00023180"/>
    </source>
</evidence>
<dbReference type="SUPFAM" id="SSF56112">
    <property type="entry name" value="Protein kinase-like (PK-like)"/>
    <property type="match status" value="1"/>
</dbReference>
<sequence>MGYSEKSLAFAIIFLVLQAKKAYCSDCSVSPCSPQGPRISFPFWKVGQPQHCGYPGFKLSCKGNQTVLQLASFGEVFVTSIYYEQNELTIDVGPNNCTSDFFLRFNSSATPFSYYYPYPYFPPKIFSICTGSLFLVAVTAAIISAYYLRRRGRKNGMENQNQTSVERFLEEYKSLRPARYSYADIKKITDHFKSKLGEGGFGSVFKGTLPSGLPVAVKVLKKNTGGGDGGEFVNEVGTIGRIHHVNIVRLLGFCADGLRRALIYEFMPNESLEKFISSSSPSGEGEGEGGPGPNAALSWSKLLDIAVGIARGMEYLHQGCNQRILHFDIKPHNILLDHNFSPKISDFGLAKLCSKERSMVSISAARGTVGYIAPEVLSRNFGNVSYKSDVYSFGMLLLEMAGGRDIIINENNGMMTMTEAPLLESSIYNNNNNNNNSSCLCGTLTAGDEDDEATLIARKLTIVGLWCVQWHPVDRPCMKVVVQMLEGSVQSLQMPPDPFASLGSAPQSELAGPPAIASQGPNLEVITEDGEVIITEQGEEGGSSEEMPEQIINPKH</sequence>